<dbReference type="PANTHER" id="PTHR30026">
    <property type="entry name" value="OUTER MEMBRANE PROTEIN TOLC"/>
    <property type="match status" value="1"/>
</dbReference>
<evidence type="ECO:0000313" key="9">
    <source>
        <dbReference type="Proteomes" id="UP001169862"/>
    </source>
</evidence>
<sequence>MINKIIKFRNKRYKKETVLSLVAMVLIVSGCSVQTQPIDFETNSVAFYQRIDTIIKDEEPITGPISLYEAMARALKYNLDEKIELLDEEFRRKQTAVTQLGMIPSITASFGVDSRNNESGSSSRSILSGQESLEPSSSSEKTVYSGDLIASWDILDFGLSYVQSKQNSDERLIAAERRRKVINRILEDVRTAYWRAVSADRTHKKLVKLEALTQKALLQAETLEKRRLAPPLKVLNYQRDLLQIQSTVQRMQRELLLAKKQLAALMNLKPNSYFKLVLPDRTDVVPELPGSAQQMVMIALQFRSELRESAYRERINIDALQEQFISSLPGFRTVLGINYNSNEFLYNEDWINISSRISWDLTNLFRYPLQRKALKAEAKVIQARADALTMAIMTQVHVARARFIRFSQELNTIRMYNDVQGRILTLTQNGFKAKAISQRDLVKEEMNSILSEVRYDTAYADLQNAYANLYASMGVDNFDFNISPEAPVAEIAEKLRNHWEEQAVALPAVPEIPK</sequence>
<dbReference type="AlphaFoldDB" id="A0AAW7XE59"/>
<keyword evidence="3" id="KW-0812">Transmembrane</keyword>
<evidence type="ECO:0000256" key="5">
    <source>
        <dbReference type="ARBA" id="ARBA00023237"/>
    </source>
</evidence>
<dbReference type="SUPFAM" id="SSF56954">
    <property type="entry name" value="Outer membrane efflux proteins (OEP)"/>
    <property type="match status" value="1"/>
</dbReference>
<keyword evidence="4" id="KW-0472">Membrane</keyword>
<dbReference type="PROSITE" id="PS51257">
    <property type="entry name" value="PROKAR_LIPOPROTEIN"/>
    <property type="match status" value="1"/>
</dbReference>
<evidence type="ECO:0000313" key="8">
    <source>
        <dbReference type="EMBL" id="MDO6452462.1"/>
    </source>
</evidence>
<evidence type="ECO:0000256" key="1">
    <source>
        <dbReference type="ARBA" id="ARBA00004442"/>
    </source>
</evidence>
<protein>
    <submittedName>
        <fullName evidence="8">TolC family protein</fullName>
    </submittedName>
</protein>
<dbReference type="RefSeq" id="WP_303548485.1">
    <property type="nucleotide sequence ID" value="NZ_JAUOPG010000002.1"/>
</dbReference>
<dbReference type="GO" id="GO:0015288">
    <property type="term" value="F:porin activity"/>
    <property type="evidence" value="ECO:0007669"/>
    <property type="project" value="TreeGrafter"/>
</dbReference>
<gene>
    <name evidence="8" type="ORF">Q4490_02685</name>
</gene>
<name>A0AAW7XE59_9GAMM</name>
<feature type="compositionally biased region" description="Low complexity" evidence="7">
    <location>
        <begin position="117"/>
        <end position="140"/>
    </location>
</feature>
<evidence type="ECO:0000256" key="6">
    <source>
        <dbReference type="SAM" id="Coils"/>
    </source>
</evidence>
<feature type="coiled-coil region" evidence="6">
    <location>
        <begin position="206"/>
        <end position="268"/>
    </location>
</feature>
<dbReference type="Gene3D" id="1.20.1600.10">
    <property type="entry name" value="Outer membrane efflux proteins (OEP)"/>
    <property type="match status" value="1"/>
</dbReference>
<comment type="caution">
    <text evidence="8">The sequence shown here is derived from an EMBL/GenBank/DDBJ whole genome shotgun (WGS) entry which is preliminary data.</text>
</comment>
<comment type="subcellular location">
    <subcellularLocation>
        <location evidence="1">Cell outer membrane</location>
    </subcellularLocation>
</comment>
<accession>A0AAW7XE59</accession>
<organism evidence="8 9">
    <name type="scientific">Neptunomonas phycophila</name>
    <dbReference type="NCBI Taxonomy" id="1572645"/>
    <lineage>
        <taxon>Bacteria</taxon>
        <taxon>Pseudomonadati</taxon>
        <taxon>Pseudomonadota</taxon>
        <taxon>Gammaproteobacteria</taxon>
        <taxon>Oceanospirillales</taxon>
        <taxon>Oceanospirillaceae</taxon>
        <taxon>Neptunomonas</taxon>
    </lineage>
</organism>
<proteinExistence type="predicted"/>
<dbReference type="PANTHER" id="PTHR30026:SF20">
    <property type="entry name" value="OUTER MEMBRANE PROTEIN TOLC"/>
    <property type="match status" value="1"/>
</dbReference>
<reference evidence="8" key="1">
    <citation type="submission" date="2023-07" db="EMBL/GenBank/DDBJ databases">
        <title>Genome content predicts the carbon catabolic preferences of heterotrophic bacteria.</title>
        <authorList>
            <person name="Gralka M."/>
        </authorList>
    </citation>
    <scope>NUCLEOTIDE SEQUENCE</scope>
    <source>
        <strain evidence="8">I2M16</strain>
    </source>
</reference>
<dbReference type="EMBL" id="JAUOPG010000002">
    <property type="protein sequence ID" value="MDO6452462.1"/>
    <property type="molecule type" value="Genomic_DNA"/>
</dbReference>
<dbReference type="GO" id="GO:0009279">
    <property type="term" value="C:cell outer membrane"/>
    <property type="evidence" value="ECO:0007669"/>
    <property type="project" value="UniProtKB-SubCell"/>
</dbReference>
<evidence type="ECO:0000256" key="2">
    <source>
        <dbReference type="ARBA" id="ARBA00022452"/>
    </source>
</evidence>
<dbReference type="InterPro" id="IPR051906">
    <property type="entry name" value="TolC-like"/>
</dbReference>
<keyword evidence="5" id="KW-0998">Cell outer membrane</keyword>
<keyword evidence="6" id="KW-0175">Coiled coil</keyword>
<dbReference type="Proteomes" id="UP001169862">
    <property type="component" value="Unassembled WGS sequence"/>
</dbReference>
<feature type="region of interest" description="Disordered" evidence="7">
    <location>
        <begin position="114"/>
        <end position="140"/>
    </location>
</feature>
<keyword evidence="2" id="KW-1134">Transmembrane beta strand</keyword>
<evidence type="ECO:0000256" key="7">
    <source>
        <dbReference type="SAM" id="MobiDB-lite"/>
    </source>
</evidence>
<evidence type="ECO:0000256" key="3">
    <source>
        <dbReference type="ARBA" id="ARBA00022692"/>
    </source>
</evidence>
<dbReference type="GO" id="GO:1990281">
    <property type="term" value="C:efflux pump complex"/>
    <property type="evidence" value="ECO:0007669"/>
    <property type="project" value="TreeGrafter"/>
</dbReference>
<dbReference type="GO" id="GO:0015562">
    <property type="term" value="F:efflux transmembrane transporter activity"/>
    <property type="evidence" value="ECO:0007669"/>
    <property type="project" value="InterPro"/>
</dbReference>
<evidence type="ECO:0000256" key="4">
    <source>
        <dbReference type="ARBA" id="ARBA00023136"/>
    </source>
</evidence>